<proteinExistence type="inferred from homology"/>
<dbReference type="OrthoDB" id="9779910at2"/>
<evidence type="ECO:0000313" key="4">
    <source>
        <dbReference type="Proteomes" id="UP000030643"/>
    </source>
</evidence>
<gene>
    <name evidence="3" type="primary">comFC</name>
    <name evidence="3" type="ORF">WOSG25_100820</name>
</gene>
<comment type="similarity">
    <text evidence="1">Belongs to the ComF/GntX family.</text>
</comment>
<accession>A0A069CWA9</accession>
<reference evidence="4" key="1">
    <citation type="journal article" date="2014" name="Genome Announc.">
        <title>Draft genome sequence of Weissella oryzae SG25T, isolated from fermented rice grains.</title>
        <authorList>
            <person name="Tanizawa Y."/>
            <person name="Fujisawa T."/>
            <person name="Mochizuki T."/>
            <person name="Kaminuma E."/>
            <person name="Suzuki Y."/>
            <person name="Nakamura Y."/>
            <person name="Tohno M."/>
        </authorList>
    </citation>
    <scope>NUCLEOTIDE SEQUENCE [LARGE SCALE GENOMIC DNA]</scope>
    <source>
        <strain evidence="4">DSM 25784 / JCM 18191 / LMG 30913 / SG25</strain>
    </source>
</reference>
<protein>
    <submittedName>
        <fullName evidence="3">Late competence protein</fullName>
    </submittedName>
</protein>
<dbReference type="SUPFAM" id="SSF53271">
    <property type="entry name" value="PRTase-like"/>
    <property type="match status" value="1"/>
</dbReference>
<evidence type="ECO:0000256" key="1">
    <source>
        <dbReference type="ARBA" id="ARBA00008007"/>
    </source>
</evidence>
<feature type="domain" description="Phosphoribosyltransferase" evidence="2">
    <location>
        <begin position="116"/>
        <end position="172"/>
    </location>
</feature>
<dbReference type="InterPro" id="IPR051910">
    <property type="entry name" value="ComF/GntX_DNA_util-trans"/>
</dbReference>
<dbReference type="PANTHER" id="PTHR47505">
    <property type="entry name" value="DNA UTILIZATION PROTEIN YHGH"/>
    <property type="match status" value="1"/>
</dbReference>
<evidence type="ECO:0000313" key="3">
    <source>
        <dbReference type="EMBL" id="GAK31513.1"/>
    </source>
</evidence>
<dbReference type="Gene3D" id="3.40.50.2020">
    <property type="match status" value="1"/>
</dbReference>
<dbReference type="CDD" id="cd06223">
    <property type="entry name" value="PRTases_typeI"/>
    <property type="match status" value="1"/>
</dbReference>
<organism evidence="3 4">
    <name type="scientific">Weissella oryzae (strain DSM 25784 / JCM 18191 / LMG 30913 / SG25)</name>
    <dbReference type="NCBI Taxonomy" id="1329250"/>
    <lineage>
        <taxon>Bacteria</taxon>
        <taxon>Bacillati</taxon>
        <taxon>Bacillota</taxon>
        <taxon>Bacilli</taxon>
        <taxon>Lactobacillales</taxon>
        <taxon>Lactobacillaceae</taxon>
        <taxon>Weissella</taxon>
    </lineage>
</organism>
<name>A0A069CWA9_WEIOS</name>
<keyword evidence="4" id="KW-1185">Reference proteome</keyword>
<sequence length="173" mass="20026">MAERQVCHDCLIWQKKGRQLFINHALYQYNETMRQYFQYYKFQGGYHLNQVFKNELQTVVQTIGADLIIPIPISANTYLQRGFNQVIGLLADLELHEYLLCKADKQTQVQKSRIERLKSSQPFFIVERVKKQLSGKKVCLVDDVYTTGTTLHHAAKLLDLAGAKTIYTVTLAR</sequence>
<dbReference type="PANTHER" id="PTHR47505:SF1">
    <property type="entry name" value="DNA UTILIZATION PROTEIN YHGH"/>
    <property type="match status" value="1"/>
</dbReference>
<dbReference type="EMBL" id="DF820493">
    <property type="protein sequence ID" value="GAK31513.1"/>
    <property type="molecule type" value="Genomic_DNA"/>
</dbReference>
<dbReference type="STRING" id="1329250.WOSG25_100820"/>
<dbReference type="Pfam" id="PF00156">
    <property type="entry name" value="Pribosyltran"/>
    <property type="match status" value="1"/>
</dbReference>
<dbReference type="RefSeq" id="WP_052348593.1">
    <property type="nucleotide sequence ID" value="NZ_DF820493.1"/>
</dbReference>
<dbReference type="InterPro" id="IPR000836">
    <property type="entry name" value="PRTase_dom"/>
</dbReference>
<dbReference type="eggNOG" id="COG1040">
    <property type="taxonomic scope" value="Bacteria"/>
</dbReference>
<evidence type="ECO:0000259" key="2">
    <source>
        <dbReference type="Pfam" id="PF00156"/>
    </source>
</evidence>
<dbReference type="AlphaFoldDB" id="A0A069CWA9"/>
<dbReference type="InterPro" id="IPR029057">
    <property type="entry name" value="PRTase-like"/>
</dbReference>
<dbReference type="Proteomes" id="UP000030643">
    <property type="component" value="Unassembled WGS sequence"/>
</dbReference>